<accession>A0A151JA49</accession>
<dbReference type="EMBL" id="KQ979324">
    <property type="protein sequence ID" value="KYN21926.1"/>
    <property type="molecule type" value="Genomic_DNA"/>
</dbReference>
<sequence>MEVAVLKQGAVLKHYTFTSPVPWKFLTRSNRSCASCLSAYHHGLRWEDGMIPYSEAKRLITAAVFEDDAIVYVKGREKRTWLWNFLLDDERERMHIETLDAVCEGIESLTTLDVANIMRCEHVKNCALQNVFKIYNCMEHRAMCLLSRRYDLTATGYKYLEIGISVGPPSYVELALEDHRGYELSLSLETWKGNLVNISSLPLRAAMEYLQDAAKRRQSQFHKRWTANHCVR</sequence>
<organism evidence="1 2">
    <name type="scientific">Trachymyrmex cornetzi</name>
    <dbReference type="NCBI Taxonomy" id="471704"/>
    <lineage>
        <taxon>Eukaryota</taxon>
        <taxon>Metazoa</taxon>
        <taxon>Ecdysozoa</taxon>
        <taxon>Arthropoda</taxon>
        <taxon>Hexapoda</taxon>
        <taxon>Insecta</taxon>
        <taxon>Pterygota</taxon>
        <taxon>Neoptera</taxon>
        <taxon>Endopterygota</taxon>
        <taxon>Hymenoptera</taxon>
        <taxon>Apocrita</taxon>
        <taxon>Aculeata</taxon>
        <taxon>Formicoidea</taxon>
        <taxon>Formicidae</taxon>
        <taxon>Myrmicinae</taxon>
        <taxon>Trachymyrmex</taxon>
    </lineage>
</organism>
<protein>
    <submittedName>
        <fullName evidence="1">Uncharacterized protein</fullName>
    </submittedName>
</protein>
<dbReference type="Proteomes" id="UP000078492">
    <property type="component" value="Unassembled WGS sequence"/>
</dbReference>
<proteinExistence type="predicted"/>
<keyword evidence="2" id="KW-1185">Reference proteome</keyword>
<name>A0A151JA49_9HYME</name>
<gene>
    <name evidence="1" type="ORF">ALC57_05692</name>
</gene>
<evidence type="ECO:0000313" key="2">
    <source>
        <dbReference type="Proteomes" id="UP000078492"/>
    </source>
</evidence>
<dbReference type="STRING" id="471704.A0A151JA49"/>
<dbReference type="AlphaFoldDB" id="A0A151JA49"/>
<reference evidence="1 2" key="1">
    <citation type="submission" date="2015-09" db="EMBL/GenBank/DDBJ databases">
        <title>Trachymyrmex cornetzi WGS genome.</title>
        <authorList>
            <person name="Nygaard S."/>
            <person name="Hu H."/>
            <person name="Boomsma J."/>
            <person name="Zhang G."/>
        </authorList>
    </citation>
    <scope>NUCLEOTIDE SEQUENCE [LARGE SCALE GENOMIC DNA]</scope>
    <source>
        <strain evidence="1">Tcor2-1</strain>
        <tissue evidence="1">Whole body</tissue>
    </source>
</reference>
<evidence type="ECO:0000313" key="1">
    <source>
        <dbReference type="EMBL" id="KYN21926.1"/>
    </source>
</evidence>